<dbReference type="Gene3D" id="3.40.50.2300">
    <property type="match status" value="1"/>
</dbReference>
<dbReference type="OrthoDB" id="327083at2"/>
<gene>
    <name evidence="4" type="ORF">CH364_12745</name>
</gene>
<dbReference type="AlphaFoldDB" id="A0A2N0AIS4"/>
<reference evidence="4 5" key="1">
    <citation type="submission" date="2017-07" db="EMBL/GenBank/DDBJ databases">
        <title>Leptospira spp. isolated from tropical soils.</title>
        <authorList>
            <person name="Thibeaux R."/>
            <person name="Iraola G."/>
            <person name="Ferres I."/>
            <person name="Bierque E."/>
            <person name="Girault D."/>
            <person name="Soupe-Gilbert M.-E."/>
            <person name="Picardeau M."/>
            <person name="Goarant C."/>
        </authorList>
    </citation>
    <scope>NUCLEOTIDE SEQUENCE [LARGE SCALE GENOMIC DNA]</scope>
    <source>
        <strain evidence="4 5">FH2-B-A1</strain>
    </source>
</reference>
<evidence type="ECO:0000259" key="3">
    <source>
        <dbReference type="PROSITE" id="PS50110"/>
    </source>
</evidence>
<dbReference type="GO" id="GO:0000160">
    <property type="term" value="P:phosphorelay signal transduction system"/>
    <property type="evidence" value="ECO:0007669"/>
    <property type="project" value="InterPro"/>
</dbReference>
<dbReference type="SUPFAM" id="SSF52172">
    <property type="entry name" value="CheY-like"/>
    <property type="match status" value="1"/>
</dbReference>
<protein>
    <submittedName>
        <fullName evidence="4">Response regulator</fullName>
    </submittedName>
</protein>
<name>A0A2N0AIS4_9LEPT</name>
<dbReference type="InterPro" id="IPR011006">
    <property type="entry name" value="CheY-like_superfamily"/>
</dbReference>
<evidence type="ECO:0000313" key="4">
    <source>
        <dbReference type="EMBL" id="PJZ84194.1"/>
    </source>
</evidence>
<evidence type="ECO:0000256" key="1">
    <source>
        <dbReference type="ARBA" id="ARBA00022553"/>
    </source>
</evidence>
<sequence length="158" mass="17880">MVPSSIDQLIQEVESQVTDVSKDGKVYKIVMVDDIKSISSSMKRELTFVARKLDNVKLSIVDIQDPEIAYEYLQKSRPDLLISDVKMPYLTGDKLVEAVKKLYPDLPVIVVTGFATKENILSVYKSDKNSIILSKPWEPERLVGAVNQMLGTNFQWND</sequence>
<evidence type="ECO:0000313" key="5">
    <source>
        <dbReference type="Proteomes" id="UP000232145"/>
    </source>
</evidence>
<keyword evidence="1 2" id="KW-0597">Phosphoprotein</keyword>
<dbReference type="PANTHER" id="PTHR44591:SF21">
    <property type="entry name" value="TWO-COMPONENT RESPONSE REGULATOR"/>
    <property type="match status" value="1"/>
</dbReference>
<dbReference type="InterPro" id="IPR001789">
    <property type="entry name" value="Sig_transdc_resp-reg_receiver"/>
</dbReference>
<dbReference type="SMART" id="SM00448">
    <property type="entry name" value="REC"/>
    <property type="match status" value="1"/>
</dbReference>
<dbReference type="InterPro" id="IPR050595">
    <property type="entry name" value="Bact_response_regulator"/>
</dbReference>
<dbReference type="EMBL" id="NPDX01000003">
    <property type="protein sequence ID" value="PJZ84194.1"/>
    <property type="molecule type" value="Genomic_DNA"/>
</dbReference>
<organism evidence="4 5">
    <name type="scientific">Leptospira harrisiae</name>
    <dbReference type="NCBI Taxonomy" id="2023189"/>
    <lineage>
        <taxon>Bacteria</taxon>
        <taxon>Pseudomonadati</taxon>
        <taxon>Spirochaetota</taxon>
        <taxon>Spirochaetia</taxon>
        <taxon>Leptospirales</taxon>
        <taxon>Leptospiraceae</taxon>
        <taxon>Leptospira</taxon>
    </lineage>
</organism>
<keyword evidence="5" id="KW-1185">Reference proteome</keyword>
<dbReference type="Proteomes" id="UP000232145">
    <property type="component" value="Unassembled WGS sequence"/>
</dbReference>
<evidence type="ECO:0000256" key="2">
    <source>
        <dbReference type="PROSITE-ProRule" id="PRU00169"/>
    </source>
</evidence>
<comment type="caution">
    <text evidence="4">The sequence shown here is derived from an EMBL/GenBank/DDBJ whole genome shotgun (WGS) entry which is preliminary data.</text>
</comment>
<dbReference type="PROSITE" id="PS50110">
    <property type="entry name" value="RESPONSE_REGULATORY"/>
    <property type="match status" value="1"/>
</dbReference>
<feature type="domain" description="Response regulatory" evidence="3">
    <location>
        <begin position="28"/>
        <end position="150"/>
    </location>
</feature>
<accession>A0A2N0AIS4</accession>
<proteinExistence type="predicted"/>
<dbReference type="Pfam" id="PF00072">
    <property type="entry name" value="Response_reg"/>
    <property type="match status" value="1"/>
</dbReference>
<dbReference type="RefSeq" id="WP_100744533.1">
    <property type="nucleotide sequence ID" value="NZ_NPDW01000002.1"/>
</dbReference>
<dbReference type="PANTHER" id="PTHR44591">
    <property type="entry name" value="STRESS RESPONSE REGULATOR PROTEIN 1"/>
    <property type="match status" value="1"/>
</dbReference>
<feature type="modified residue" description="4-aspartylphosphate" evidence="2">
    <location>
        <position position="84"/>
    </location>
</feature>